<keyword evidence="4" id="KW-0597">Phosphoprotein</keyword>
<feature type="transmembrane region" description="Helical" evidence="10">
    <location>
        <begin position="226"/>
        <end position="244"/>
    </location>
</feature>
<comment type="caution">
    <text evidence="11">The sequence shown here is derived from an EMBL/GenBank/DDBJ whole genome shotgun (WGS) entry which is preliminary data.</text>
</comment>
<evidence type="ECO:0000313" key="12">
    <source>
        <dbReference type="EMBL" id="KAK5782445.1"/>
    </source>
</evidence>
<feature type="transmembrane region" description="Helical" evidence="10">
    <location>
        <begin position="297"/>
        <end position="320"/>
    </location>
</feature>
<feature type="transmembrane region" description="Helical" evidence="10">
    <location>
        <begin position="162"/>
        <end position="186"/>
    </location>
</feature>
<evidence type="ECO:0000313" key="11">
    <source>
        <dbReference type="EMBL" id="KAK5774017.1"/>
    </source>
</evidence>
<evidence type="ECO:0000256" key="5">
    <source>
        <dbReference type="ARBA" id="ARBA00022692"/>
    </source>
</evidence>
<gene>
    <name evidence="12" type="ORF">RI543_000382</name>
    <name evidence="11" type="ORF">RI543_004775</name>
</gene>
<comment type="subcellular location">
    <subcellularLocation>
        <location evidence="1">Membrane</location>
        <topology evidence="1">Multi-pass membrane protein</topology>
    </subcellularLocation>
</comment>
<dbReference type="GO" id="GO:0000329">
    <property type="term" value="C:fungal-type vacuole membrane"/>
    <property type="evidence" value="ECO:0007669"/>
    <property type="project" value="TreeGrafter"/>
</dbReference>
<dbReference type="Pfam" id="PF02133">
    <property type="entry name" value="Transp_cyt_pur"/>
    <property type="match status" value="1"/>
</dbReference>
<dbReference type="GO" id="GO:0005886">
    <property type="term" value="C:plasma membrane"/>
    <property type="evidence" value="ECO:0007669"/>
    <property type="project" value="TreeGrafter"/>
</dbReference>
<keyword evidence="7 8" id="KW-0472">Membrane</keyword>
<dbReference type="GO" id="GO:0015205">
    <property type="term" value="F:nucleobase transmembrane transporter activity"/>
    <property type="evidence" value="ECO:0007669"/>
    <property type="project" value="TreeGrafter"/>
</dbReference>
<feature type="transmembrane region" description="Helical" evidence="10">
    <location>
        <begin position="393"/>
        <end position="415"/>
    </location>
</feature>
<dbReference type="InterPro" id="IPR026030">
    <property type="entry name" value="Pur-cyt_permease_Fcy2/21/22"/>
</dbReference>
<evidence type="ECO:0000256" key="9">
    <source>
        <dbReference type="SAM" id="MobiDB-lite"/>
    </source>
</evidence>
<keyword evidence="5 10" id="KW-0812">Transmembrane</keyword>
<feature type="compositionally biased region" description="Polar residues" evidence="9">
    <location>
        <begin position="1"/>
        <end position="11"/>
    </location>
</feature>
<evidence type="ECO:0000256" key="7">
    <source>
        <dbReference type="ARBA" id="ARBA00023136"/>
    </source>
</evidence>
<keyword evidence="3 8" id="KW-0813">Transport</keyword>
<dbReference type="CDD" id="cd11484">
    <property type="entry name" value="SLC-NCS1sbd_CobB-like"/>
    <property type="match status" value="1"/>
</dbReference>
<reference evidence="13" key="2">
    <citation type="submission" date="2023-07" db="EMBL/GenBank/DDBJ databases">
        <title>A draft genome of Kazachstania heterogenica Y-27499.</title>
        <authorList>
            <person name="Donic C."/>
            <person name="Kralova J.S."/>
            <person name="Fidel L."/>
            <person name="Ben-Dor S."/>
            <person name="Jung S."/>
        </authorList>
    </citation>
    <scope>NUCLEOTIDE SEQUENCE [LARGE SCALE GENOMIC DNA]</scope>
    <source>
        <strain evidence="13">Y27499</strain>
    </source>
</reference>
<keyword evidence="6 10" id="KW-1133">Transmembrane helix</keyword>
<name>A0AAN8A632_9SACH</name>
<dbReference type="PIRSF" id="PIRSF002744">
    <property type="entry name" value="Pur-cyt_permease"/>
    <property type="match status" value="1"/>
</dbReference>
<feature type="region of interest" description="Disordered" evidence="9">
    <location>
        <begin position="1"/>
        <end position="30"/>
    </location>
</feature>
<feature type="transmembrane region" description="Helical" evidence="10">
    <location>
        <begin position="120"/>
        <end position="141"/>
    </location>
</feature>
<evidence type="ECO:0000256" key="3">
    <source>
        <dbReference type="ARBA" id="ARBA00022448"/>
    </source>
</evidence>
<evidence type="ECO:0000256" key="10">
    <source>
        <dbReference type="SAM" id="Phobius"/>
    </source>
</evidence>
<dbReference type="EMBL" id="JAWIZZ010000006">
    <property type="protein sequence ID" value="KAK5782445.1"/>
    <property type="molecule type" value="Genomic_DNA"/>
</dbReference>
<dbReference type="PANTHER" id="PTHR31806">
    <property type="entry name" value="PURINE-CYTOSINE PERMEASE FCY2-RELATED"/>
    <property type="match status" value="1"/>
</dbReference>
<accession>A0AAN8A632</accession>
<evidence type="ECO:0000256" key="1">
    <source>
        <dbReference type="ARBA" id="ARBA00004141"/>
    </source>
</evidence>
<evidence type="ECO:0000256" key="8">
    <source>
        <dbReference type="PIRNR" id="PIRNR002744"/>
    </source>
</evidence>
<protein>
    <recommendedName>
        <fullName evidence="14">Purine-cytosine permease</fullName>
    </recommendedName>
</protein>
<feature type="transmembrane region" description="Helical" evidence="10">
    <location>
        <begin position="421"/>
        <end position="442"/>
    </location>
</feature>
<organism evidence="11 13">
    <name type="scientific">Arxiozyma heterogenica</name>
    <dbReference type="NCBI Taxonomy" id="278026"/>
    <lineage>
        <taxon>Eukaryota</taxon>
        <taxon>Fungi</taxon>
        <taxon>Dikarya</taxon>
        <taxon>Ascomycota</taxon>
        <taxon>Saccharomycotina</taxon>
        <taxon>Saccharomycetes</taxon>
        <taxon>Saccharomycetales</taxon>
        <taxon>Saccharomycetaceae</taxon>
        <taxon>Arxiozyma</taxon>
    </lineage>
</organism>
<evidence type="ECO:0000313" key="13">
    <source>
        <dbReference type="Proteomes" id="UP001306508"/>
    </source>
</evidence>
<proteinExistence type="inferred from homology"/>
<keyword evidence="13" id="KW-1185">Reference proteome</keyword>
<evidence type="ECO:0000256" key="2">
    <source>
        <dbReference type="ARBA" id="ARBA00008974"/>
    </source>
</evidence>
<evidence type="ECO:0000256" key="4">
    <source>
        <dbReference type="ARBA" id="ARBA00022553"/>
    </source>
</evidence>
<feature type="transmembrane region" description="Helical" evidence="10">
    <location>
        <begin position="340"/>
        <end position="363"/>
    </location>
</feature>
<dbReference type="Proteomes" id="UP001306508">
    <property type="component" value="Unassembled WGS sequence"/>
</dbReference>
<reference evidence="11" key="1">
    <citation type="submission" date="2023-06" db="EMBL/GenBank/DDBJ databases">
        <title>A draft genome of Kazachstania heterogenica Y-27499.</title>
        <authorList>
            <person name="Donic C."/>
            <person name="Kralova J.S."/>
            <person name="Fidel L."/>
            <person name="Ben-Dor S."/>
            <person name="Jung S."/>
        </authorList>
    </citation>
    <scope>NUCLEOTIDE SEQUENCE</scope>
    <source>
        <strain evidence="11 13">Y27499</strain>
    </source>
</reference>
<comment type="similarity">
    <text evidence="2 8">Belongs to the purine-cytosine permease (2.A.39) family.</text>
</comment>
<dbReference type="FunFam" id="1.10.4160.10:FF:000002">
    <property type="entry name" value="Purine-cytosine permease fcyB"/>
    <property type="match status" value="1"/>
</dbReference>
<dbReference type="GO" id="GO:0015856">
    <property type="term" value="P:cytosine transport"/>
    <property type="evidence" value="ECO:0007669"/>
    <property type="project" value="UniProtKB-ARBA"/>
</dbReference>
<feature type="transmembrane region" description="Helical" evidence="10">
    <location>
        <begin position="462"/>
        <end position="483"/>
    </location>
</feature>
<evidence type="ECO:0000256" key="6">
    <source>
        <dbReference type="ARBA" id="ARBA00022989"/>
    </source>
</evidence>
<sequence length="529" mass="58327">MLAETMPTTIKTGIEISEKNESVDTRSTNTYSENSYLEESKNYSRDIESLTLNRSFLFNWVSSMKAEVKGIEPVTDEEKTDTSTLSAANTWFSSSLVLSSYAVGVLGPCVYGLNFGTSCLTILFFNMLGSIPVGFFSMFGAKTGLRQMILTRYLTGNYTARFFSLINMISCVGWCVLNTYCSVQLLNMVNHNGHNCPLWAGCLVIALGTITVSFFGYSMIHQYEKWSWIPNLAIFFVIIARLKISGNWSNGEWPHGPTTAGGVLSFGSAAFGSAAWTTYASDYTVYVPRNANKAKIFINVFSGLTISSCFSMMLGAASGMGAVNDPEWMEMYNKNAAGGLIYAILVPRSLHGFGQFCCVVLALSAVANNLPSMYTIALSAQSLWSPFEKYPRAIWSIAGNLVMLGLAIPTCYFFPTFLENFMNTISYYSAIYISLILSEHCIHRRGKYESYVVEDWNNPNKLPLGIASALAFFVSAFGVALGMCQSYWVGNIARLIGKNGGDIGWELGAAWAFIAFNILRPLEKKFIGR</sequence>
<feature type="transmembrane region" description="Helical" evidence="10">
    <location>
        <begin position="503"/>
        <end position="519"/>
    </location>
</feature>
<dbReference type="AlphaFoldDB" id="A0AAN8A632"/>
<dbReference type="EMBL" id="JAWIZZ010000059">
    <property type="protein sequence ID" value="KAK5774017.1"/>
    <property type="molecule type" value="Genomic_DNA"/>
</dbReference>
<dbReference type="InterPro" id="IPR001248">
    <property type="entry name" value="Pur-cyt_permease"/>
</dbReference>
<feature type="transmembrane region" description="Helical" evidence="10">
    <location>
        <begin position="96"/>
        <end position="114"/>
    </location>
</feature>
<dbReference type="PANTHER" id="PTHR31806:SF1">
    <property type="entry name" value="PURINE-CYTOSINE PERMEASE FCY2-RELATED"/>
    <property type="match status" value="1"/>
</dbReference>
<feature type="transmembrane region" description="Helical" evidence="10">
    <location>
        <begin position="264"/>
        <end position="285"/>
    </location>
</feature>
<dbReference type="Gene3D" id="1.10.4160.10">
    <property type="entry name" value="Hydantoin permease"/>
    <property type="match status" value="1"/>
</dbReference>
<evidence type="ECO:0008006" key="14">
    <source>
        <dbReference type="Google" id="ProtNLM"/>
    </source>
</evidence>
<feature type="transmembrane region" description="Helical" evidence="10">
    <location>
        <begin position="198"/>
        <end position="219"/>
    </location>
</feature>